<name>A0ABX0LI97_9BURK</name>
<evidence type="ECO:0000313" key="2">
    <source>
        <dbReference type="Proteomes" id="UP000785613"/>
    </source>
</evidence>
<protein>
    <submittedName>
        <fullName evidence="1">Uncharacterized protein</fullName>
    </submittedName>
</protein>
<dbReference type="EMBL" id="VUYU01000001">
    <property type="protein sequence ID" value="NHZ32388.1"/>
    <property type="molecule type" value="Genomic_DNA"/>
</dbReference>
<dbReference type="Pfam" id="PF20461">
    <property type="entry name" value="DUF6714"/>
    <property type="match status" value="1"/>
</dbReference>
<accession>A0ABX0LI97</accession>
<dbReference type="Proteomes" id="UP000785613">
    <property type="component" value="Unassembled WGS sequence"/>
</dbReference>
<dbReference type="RefSeq" id="WP_167221124.1">
    <property type="nucleotide sequence ID" value="NZ_VUYU01000001.1"/>
</dbReference>
<reference evidence="1 2" key="1">
    <citation type="submission" date="2019-09" db="EMBL/GenBank/DDBJ databases">
        <title>Taxonomy of Antarctic Massilia spp.: description of Massilia rubra sp. nov., Massilia aquatica sp. nov., Massilia mucilaginosa sp. nov., Massilia frigida sp. nov. isolated from streams, lakes and regoliths.</title>
        <authorList>
            <person name="Holochova P."/>
            <person name="Sedlacek I."/>
            <person name="Kralova S."/>
            <person name="Maslanova I."/>
            <person name="Busse H.-J."/>
            <person name="Stankova E."/>
            <person name="Vrbovska V."/>
            <person name="Kovarovic V."/>
            <person name="Bartak M."/>
            <person name="Svec P."/>
            <person name="Pantucek R."/>
        </authorList>
    </citation>
    <scope>NUCLEOTIDE SEQUENCE [LARGE SCALE GENOMIC DNA]</scope>
    <source>
        <strain evidence="1 2">CCM 8692</strain>
    </source>
</reference>
<organism evidence="1 2">
    <name type="scientific">Massilia rubra</name>
    <dbReference type="NCBI Taxonomy" id="2607910"/>
    <lineage>
        <taxon>Bacteria</taxon>
        <taxon>Pseudomonadati</taxon>
        <taxon>Pseudomonadota</taxon>
        <taxon>Betaproteobacteria</taxon>
        <taxon>Burkholderiales</taxon>
        <taxon>Oxalobacteraceae</taxon>
        <taxon>Telluria group</taxon>
        <taxon>Massilia</taxon>
    </lineage>
</organism>
<dbReference type="InterPro" id="IPR046560">
    <property type="entry name" value="DUF6714"/>
</dbReference>
<keyword evidence="2" id="KW-1185">Reference proteome</keyword>
<proteinExistence type="predicted"/>
<comment type="caution">
    <text evidence="1">The sequence shown here is derived from an EMBL/GenBank/DDBJ whole genome shotgun (WGS) entry which is preliminary data.</text>
</comment>
<evidence type="ECO:0000313" key="1">
    <source>
        <dbReference type="EMBL" id="NHZ32388.1"/>
    </source>
</evidence>
<sequence>MTARYQYMTTEALLAEIKTAFPPVAMPRKSDLRVHHDGCYHCDFLARDIDNFRGEPVGDAVIRVLHRELSSLSAKGWVWALPHYLPFCLRPEAKYDQSETEFLLYSLAPEKEFEADKRHQFSALSRQQVTCLIHFVEWLKGHPHWSAYCLSEIQTALDFLESLDP</sequence>
<gene>
    <name evidence="1" type="ORF">F0185_02135</name>
</gene>